<dbReference type="AlphaFoldDB" id="A0A931NJN9"/>
<proteinExistence type="predicted"/>
<protein>
    <submittedName>
        <fullName evidence="1">Uncharacterized protein</fullName>
    </submittedName>
</protein>
<name>A0A931NJN9_9BURK</name>
<gene>
    <name evidence="1" type="ORF">I7X39_18270</name>
</gene>
<reference evidence="1" key="1">
    <citation type="submission" date="2020-12" db="EMBL/GenBank/DDBJ databases">
        <title>The genome sequence of Inhella sp. 1Y17.</title>
        <authorList>
            <person name="Liu Y."/>
        </authorList>
    </citation>
    <scope>NUCLEOTIDE SEQUENCE</scope>
    <source>
        <strain evidence="1">1Y17</strain>
    </source>
</reference>
<keyword evidence="2" id="KW-1185">Reference proteome</keyword>
<comment type="caution">
    <text evidence="1">The sequence shown here is derived from an EMBL/GenBank/DDBJ whole genome shotgun (WGS) entry which is preliminary data.</text>
</comment>
<dbReference type="EMBL" id="JAEDAK010000015">
    <property type="protein sequence ID" value="MBH9578840.1"/>
    <property type="molecule type" value="Genomic_DNA"/>
</dbReference>
<organism evidence="1 2">
    <name type="scientific">Inhella proteolytica</name>
    <dbReference type="NCBI Taxonomy" id="2795029"/>
    <lineage>
        <taxon>Bacteria</taxon>
        <taxon>Pseudomonadati</taxon>
        <taxon>Pseudomonadota</taxon>
        <taxon>Betaproteobacteria</taxon>
        <taxon>Burkholderiales</taxon>
        <taxon>Sphaerotilaceae</taxon>
        <taxon>Inhella</taxon>
    </lineage>
</organism>
<dbReference type="Proteomes" id="UP000613266">
    <property type="component" value="Unassembled WGS sequence"/>
</dbReference>
<evidence type="ECO:0000313" key="1">
    <source>
        <dbReference type="EMBL" id="MBH9578840.1"/>
    </source>
</evidence>
<sequence length="189" mass="21181">MTARREFWPLLLAAALLAAYLAVLSRPAEVGERYRLFFIERAVRAWNNGQDPLLRLGERLDFRQELPQRSLDGWSVAEPAGTWTQGRRAGLTLHLAPGENPGRLLLDLEPFLAPQRGLDAQPLIVFLNGQRLGEWAVQGPQTLNLALPPGSGPLLRLRFELPRAQSPRVLGVSPDGRALALRFRWLQIE</sequence>
<dbReference type="RefSeq" id="WP_198112608.1">
    <property type="nucleotide sequence ID" value="NZ_JAEDAK010000015.1"/>
</dbReference>
<accession>A0A931NJN9</accession>
<evidence type="ECO:0000313" key="2">
    <source>
        <dbReference type="Proteomes" id="UP000613266"/>
    </source>
</evidence>